<dbReference type="InterPro" id="IPR004695">
    <property type="entry name" value="SLAC1/Mae1/Ssu1/TehA"/>
</dbReference>
<keyword evidence="10 12" id="KW-0472">Membrane</keyword>
<feature type="transmembrane region" description="Helical" evidence="12">
    <location>
        <begin position="425"/>
        <end position="448"/>
    </location>
</feature>
<comment type="subcellular location">
    <subcellularLocation>
        <location evidence="2">Cell membrane</location>
    </subcellularLocation>
    <subcellularLocation>
        <location evidence="1">Endomembrane system</location>
        <topology evidence="1">Multi-pass membrane protein</topology>
    </subcellularLocation>
</comment>
<dbReference type="InterPro" id="IPR038665">
    <property type="entry name" value="Voltage-dep_anion_channel_sf"/>
</dbReference>
<evidence type="ECO:0000256" key="1">
    <source>
        <dbReference type="ARBA" id="ARBA00004127"/>
    </source>
</evidence>
<dbReference type="PANTHER" id="PTHR31269:SF22">
    <property type="entry name" value="OS01G0247700 PROTEIN"/>
    <property type="match status" value="1"/>
</dbReference>
<sequence>MESQRSVSEIELAIEIPYINPTTRDHGCSVSIVIAQRSLSSILTRFHAGYFRISLSLGGQALLWKTLLEPTDSSIRHMPHVIYPTVVIVLWSFAFLTLVTLSLLYILRCLFRFSMVKKEFLHHVGVNYQFTPWISWLLLLQSTPFVAQKNASYQVLWWVFAVPIVVLDVKIYGQWFTKGKRFLTAVANPTSQISVIGNLVGASAASQMGWHEAAVCFFSLGMVHYLVIFVTLYQRLSGGDRLPEMLRPVFFLFFAAPSIASLAWNSIAGTFDTASKMLFFLSLFLFASLYSDFDILAAVGIQFAENQLKPDSSAKVAPPSKFVLYRVRKGCGRLTVGGEWCRGVLGRWCEGHLGDSNFDFGPLEPSFFTGEKQQEQEDREKRGICRPALFKKSMRRYNVAWWAYSFPITVLALASTKYAQQVNGWVAQAITFILSALSVLVAAGLLVFTALNTKIFLPDDDPILNLPSHSPRAT</sequence>
<proteinExistence type="inferred from homology"/>
<dbReference type="Proteomes" id="UP001642360">
    <property type="component" value="Unassembled WGS sequence"/>
</dbReference>
<dbReference type="CDD" id="cd09323">
    <property type="entry name" value="TDT_SLAC1_like"/>
    <property type="match status" value="1"/>
</dbReference>
<gene>
    <name evidence="13" type="ORF">ILEXP_LOCUS16175</name>
</gene>
<feature type="transmembrane region" description="Helical" evidence="12">
    <location>
        <begin position="245"/>
        <end position="265"/>
    </location>
</feature>
<evidence type="ECO:0000256" key="11">
    <source>
        <dbReference type="ARBA" id="ARBA00054248"/>
    </source>
</evidence>
<feature type="transmembrane region" description="Helical" evidence="12">
    <location>
        <begin position="81"/>
        <end position="108"/>
    </location>
</feature>
<name>A0ABC8RZ28_9AQUA</name>
<comment type="subunit">
    <text evidence="4">Homotrimer.</text>
</comment>
<comment type="caution">
    <text evidence="13">The sequence shown here is derived from an EMBL/GenBank/DDBJ whole genome shotgun (WGS) entry which is preliminary data.</text>
</comment>
<keyword evidence="5" id="KW-0813">Transport</keyword>
<comment type="similarity">
    <text evidence="3">Belongs to the SLAC1 S-type anion channel family.</text>
</comment>
<evidence type="ECO:0000256" key="4">
    <source>
        <dbReference type="ARBA" id="ARBA00011233"/>
    </source>
</evidence>
<feature type="transmembrane region" description="Helical" evidence="12">
    <location>
        <begin position="399"/>
        <end position="419"/>
    </location>
</feature>
<evidence type="ECO:0000256" key="8">
    <source>
        <dbReference type="ARBA" id="ARBA00022989"/>
    </source>
</evidence>
<evidence type="ECO:0000256" key="10">
    <source>
        <dbReference type="ARBA" id="ARBA00023136"/>
    </source>
</evidence>
<feature type="transmembrane region" description="Helical" evidence="12">
    <location>
        <begin position="210"/>
        <end position="233"/>
    </location>
</feature>
<dbReference type="AlphaFoldDB" id="A0ABC8RZ28"/>
<organism evidence="13 14">
    <name type="scientific">Ilex paraguariensis</name>
    <name type="common">yerba mate</name>
    <dbReference type="NCBI Taxonomy" id="185542"/>
    <lineage>
        <taxon>Eukaryota</taxon>
        <taxon>Viridiplantae</taxon>
        <taxon>Streptophyta</taxon>
        <taxon>Embryophyta</taxon>
        <taxon>Tracheophyta</taxon>
        <taxon>Spermatophyta</taxon>
        <taxon>Magnoliopsida</taxon>
        <taxon>eudicotyledons</taxon>
        <taxon>Gunneridae</taxon>
        <taxon>Pentapetalae</taxon>
        <taxon>asterids</taxon>
        <taxon>campanulids</taxon>
        <taxon>Aquifoliales</taxon>
        <taxon>Aquifoliaceae</taxon>
        <taxon>Ilex</taxon>
    </lineage>
</organism>
<accession>A0ABC8RZ28</accession>
<evidence type="ECO:0000313" key="14">
    <source>
        <dbReference type="Proteomes" id="UP001642360"/>
    </source>
</evidence>
<keyword evidence="7 12" id="KW-0812">Transmembrane</keyword>
<evidence type="ECO:0000256" key="5">
    <source>
        <dbReference type="ARBA" id="ARBA00022448"/>
    </source>
</evidence>
<feature type="transmembrane region" description="Helical" evidence="12">
    <location>
        <begin position="277"/>
        <end position="299"/>
    </location>
</feature>
<evidence type="ECO:0000256" key="3">
    <source>
        <dbReference type="ARBA" id="ARBA00007808"/>
    </source>
</evidence>
<reference evidence="13 14" key="1">
    <citation type="submission" date="2024-02" db="EMBL/GenBank/DDBJ databases">
        <authorList>
            <person name="Vignale AGUSTIN F."/>
            <person name="Sosa J E."/>
            <person name="Modenutti C."/>
        </authorList>
    </citation>
    <scope>NUCLEOTIDE SEQUENCE [LARGE SCALE GENOMIC DNA]</scope>
</reference>
<keyword evidence="9" id="KW-0406">Ion transport</keyword>
<dbReference type="GO" id="GO:0006811">
    <property type="term" value="P:monoatomic ion transport"/>
    <property type="evidence" value="ECO:0007669"/>
    <property type="project" value="UniProtKB-KW"/>
</dbReference>
<evidence type="ECO:0000256" key="9">
    <source>
        <dbReference type="ARBA" id="ARBA00023065"/>
    </source>
</evidence>
<dbReference type="FunFam" id="1.50.10.150:FF:000003">
    <property type="entry name" value="S-type anion channel SLAH1"/>
    <property type="match status" value="1"/>
</dbReference>
<protein>
    <submittedName>
        <fullName evidence="13">Uncharacterized protein</fullName>
    </submittedName>
</protein>
<dbReference type="PANTHER" id="PTHR31269">
    <property type="entry name" value="S-TYPE ANION CHANNEL SLAH3"/>
    <property type="match status" value="1"/>
</dbReference>
<dbReference type="EMBL" id="CAUOFW020001726">
    <property type="protein sequence ID" value="CAK9148239.1"/>
    <property type="molecule type" value="Genomic_DNA"/>
</dbReference>
<dbReference type="Gene3D" id="1.50.10.150">
    <property type="entry name" value="Voltage-dependent anion channel"/>
    <property type="match status" value="2"/>
</dbReference>
<evidence type="ECO:0000256" key="2">
    <source>
        <dbReference type="ARBA" id="ARBA00004236"/>
    </source>
</evidence>
<evidence type="ECO:0000256" key="12">
    <source>
        <dbReference type="SAM" id="Phobius"/>
    </source>
</evidence>
<evidence type="ECO:0000256" key="6">
    <source>
        <dbReference type="ARBA" id="ARBA00022475"/>
    </source>
</evidence>
<dbReference type="Pfam" id="PF03595">
    <property type="entry name" value="SLAC1"/>
    <property type="match status" value="1"/>
</dbReference>
<comment type="function">
    <text evidence="11">Slow, weak voltage-dependent S-type anion efflux channel involved in maintenance of anion homeostasis.</text>
</comment>
<keyword evidence="6" id="KW-1003">Cell membrane</keyword>
<dbReference type="InterPro" id="IPR030183">
    <property type="entry name" value="SLAC/SLAH"/>
</dbReference>
<dbReference type="GO" id="GO:0005886">
    <property type="term" value="C:plasma membrane"/>
    <property type="evidence" value="ECO:0007669"/>
    <property type="project" value="UniProtKB-SubCell"/>
</dbReference>
<evidence type="ECO:0000256" key="7">
    <source>
        <dbReference type="ARBA" id="ARBA00022692"/>
    </source>
</evidence>
<feature type="transmembrane region" description="Helical" evidence="12">
    <location>
        <begin position="151"/>
        <end position="170"/>
    </location>
</feature>
<evidence type="ECO:0000313" key="13">
    <source>
        <dbReference type="EMBL" id="CAK9148239.1"/>
    </source>
</evidence>
<dbReference type="GO" id="GO:0012505">
    <property type="term" value="C:endomembrane system"/>
    <property type="evidence" value="ECO:0007669"/>
    <property type="project" value="UniProtKB-SubCell"/>
</dbReference>
<keyword evidence="8 12" id="KW-1133">Transmembrane helix</keyword>
<keyword evidence="14" id="KW-1185">Reference proteome</keyword>